<comment type="caution">
    <text evidence="2">The sequence shown here is derived from an EMBL/GenBank/DDBJ whole genome shotgun (WGS) entry which is preliminary data.</text>
</comment>
<dbReference type="Pfam" id="PF21780">
    <property type="entry name" value="DUF6875"/>
    <property type="match status" value="1"/>
</dbReference>
<dbReference type="InterPro" id="IPR049240">
    <property type="entry name" value="DUF6875"/>
</dbReference>
<dbReference type="Proteomes" id="UP000535543">
    <property type="component" value="Unassembled WGS sequence"/>
</dbReference>
<protein>
    <recommendedName>
        <fullName evidence="1">DUF6875 domain-containing protein</fullName>
    </recommendedName>
</protein>
<accession>A0A848KHQ4</accession>
<evidence type="ECO:0000313" key="3">
    <source>
        <dbReference type="Proteomes" id="UP000535543"/>
    </source>
</evidence>
<feature type="domain" description="DUF6875" evidence="1">
    <location>
        <begin position="36"/>
        <end position="207"/>
    </location>
</feature>
<dbReference type="AlphaFoldDB" id="A0A848KHQ4"/>
<reference evidence="2 3" key="1">
    <citation type="submission" date="2019-05" db="EMBL/GenBank/DDBJ databases">
        <authorList>
            <person name="Lee S.D."/>
        </authorList>
    </citation>
    <scope>NUCLEOTIDE SEQUENCE [LARGE SCALE GENOMIC DNA]</scope>
    <source>
        <strain evidence="2 3">YC2-7</strain>
    </source>
</reference>
<evidence type="ECO:0000259" key="1">
    <source>
        <dbReference type="Pfam" id="PF21780"/>
    </source>
</evidence>
<dbReference type="RefSeq" id="WP_169588664.1">
    <property type="nucleotide sequence ID" value="NZ_VCQU01000005.1"/>
</dbReference>
<dbReference type="EMBL" id="VCQU01000005">
    <property type="protein sequence ID" value="NMN96594.1"/>
    <property type="molecule type" value="Genomic_DNA"/>
</dbReference>
<proteinExistence type="predicted"/>
<organism evidence="2 3">
    <name type="scientific">Antrihabitans stalactiti</name>
    <dbReference type="NCBI Taxonomy" id="2584121"/>
    <lineage>
        <taxon>Bacteria</taxon>
        <taxon>Bacillati</taxon>
        <taxon>Actinomycetota</taxon>
        <taxon>Actinomycetes</taxon>
        <taxon>Mycobacteriales</taxon>
        <taxon>Nocardiaceae</taxon>
        <taxon>Antrihabitans</taxon>
    </lineage>
</organism>
<gene>
    <name evidence="2" type="ORF">FGL95_16260</name>
</gene>
<sequence length="219" mass="24400">MYSTTTLVAPADSSITVASLFTSTPSPGLEAETGVLRRWAHDHLSRSHPELGRKGPVCPFTGPSIKKDLFQVAFMRGAELEHDDVSSALTEVIRDFQTSEPLDDSDEMLKTVILVFPDLDEYELIDQIQAEFKNLFIKYGLMVGQFYPGCTEQGLWNPDFRPLDAPYAMIAIRHMTAGDYPFMTGSEEWTTAYLTRFAPGIPARVRNEMAKRIVVGACA</sequence>
<reference evidence="2 3" key="2">
    <citation type="submission" date="2020-06" db="EMBL/GenBank/DDBJ databases">
        <title>Antribacter stalactiti gen. nov., sp. nov., a new member of the family Nacardiaceae isolated from a cave.</title>
        <authorList>
            <person name="Kim I.S."/>
        </authorList>
    </citation>
    <scope>NUCLEOTIDE SEQUENCE [LARGE SCALE GENOMIC DNA]</scope>
    <source>
        <strain evidence="2 3">YC2-7</strain>
    </source>
</reference>
<keyword evidence="3" id="KW-1185">Reference proteome</keyword>
<name>A0A848KHQ4_9NOCA</name>
<evidence type="ECO:0000313" key="2">
    <source>
        <dbReference type="EMBL" id="NMN96594.1"/>
    </source>
</evidence>